<evidence type="ECO:0000256" key="3">
    <source>
        <dbReference type="ARBA" id="ARBA00023242"/>
    </source>
</evidence>
<dbReference type="Gene3D" id="1.10.150.60">
    <property type="entry name" value="ARID DNA-binding domain"/>
    <property type="match status" value="1"/>
</dbReference>
<reference evidence="6 7" key="1">
    <citation type="submission" date="2023-08" db="EMBL/GenBank/DDBJ databases">
        <title>Black Yeasts Isolated from many extreme environments.</title>
        <authorList>
            <person name="Coleine C."/>
            <person name="Stajich J.E."/>
            <person name="Selbmann L."/>
        </authorList>
    </citation>
    <scope>NUCLEOTIDE SEQUENCE [LARGE SCALE GENOMIC DNA]</scope>
    <source>
        <strain evidence="6 7">CCFEE 5910</strain>
    </source>
</reference>
<evidence type="ECO:0000256" key="2">
    <source>
        <dbReference type="ARBA" id="ARBA00023163"/>
    </source>
</evidence>
<dbReference type="SMART" id="SM01014">
    <property type="entry name" value="ARID"/>
    <property type="match status" value="1"/>
</dbReference>
<dbReference type="AlphaFoldDB" id="A0AAN7T018"/>
<comment type="caution">
    <text evidence="6">The sequence shown here is derived from an EMBL/GenBank/DDBJ whole genome shotgun (WGS) entry which is preliminary data.</text>
</comment>
<dbReference type="Pfam" id="PF01388">
    <property type="entry name" value="ARID"/>
    <property type="match status" value="1"/>
</dbReference>
<dbReference type="Proteomes" id="UP001309876">
    <property type="component" value="Unassembled WGS sequence"/>
</dbReference>
<accession>A0AAN7T018</accession>
<evidence type="ECO:0000313" key="6">
    <source>
        <dbReference type="EMBL" id="KAK5085866.1"/>
    </source>
</evidence>
<keyword evidence="3" id="KW-0539">Nucleus</keyword>
<dbReference type="InterPro" id="IPR001606">
    <property type="entry name" value="ARID_dom"/>
</dbReference>
<dbReference type="CDD" id="cd16100">
    <property type="entry name" value="ARID"/>
    <property type="match status" value="1"/>
</dbReference>
<dbReference type="InterPro" id="IPR036431">
    <property type="entry name" value="ARID_dom_sf"/>
</dbReference>
<proteinExistence type="predicted"/>
<feature type="domain" description="ARID" evidence="5">
    <location>
        <begin position="12"/>
        <end position="106"/>
    </location>
</feature>
<dbReference type="SUPFAM" id="SSF46774">
    <property type="entry name" value="ARID-like"/>
    <property type="match status" value="1"/>
</dbReference>
<dbReference type="PANTHER" id="PTHR22970:SF14">
    <property type="entry name" value="AT-RICH INTERACTIVE DOMAIN-CONTAINING PROTEIN 2"/>
    <property type="match status" value="1"/>
</dbReference>
<protein>
    <submittedName>
        <fullName evidence="6">Chromatin structure-remodeling complex protein rsc9</fullName>
    </submittedName>
</protein>
<keyword evidence="2" id="KW-0804">Transcription</keyword>
<evidence type="ECO:0000313" key="7">
    <source>
        <dbReference type="Proteomes" id="UP001309876"/>
    </source>
</evidence>
<keyword evidence="7" id="KW-1185">Reference proteome</keyword>
<name>A0AAN7T018_9EURO</name>
<gene>
    <name evidence="6" type="primary">RSC9</name>
    <name evidence="6" type="ORF">LTR05_005155</name>
</gene>
<organism evidence="6 7">
    <name type="scientific">Lithohypha guttulata</name>
    <dbReference type="NCBI Taxonomy" id="1690604"/>
    <lineage>
        <taxon>Eukaryota</taxon>
        <taxon>Fungi</taxon>
        <taxon>Dikarya</taxon>
        <taxon>Ascomycota</taxon>
        <taxon>Pezizomycotina</taxon>
        <taxon>Eurotiomycetes</taxon>
        <taxon>Chaetothyriomycetidae</taxon>
        <taxon>Chaetothyriales</taxon>
        <taxon>Trichomeriaceae</taxon>
        <taxon>Lithohypha</taxon>
    </lineage>
</organism>
<dbReference type="EMBL" id="JAVRRJ010000004">
    <property type="protein sequence ID" value="KAK5085866.1"/>
    <property type="molecule type" value="Genomic_DNA"/>
</dbReference>
<dbReference type="GO" id="GO:0016586">
    <property type="term" value="C:RSC-type complex"/>
    <property type="evidence" value="ECO:0007669"/>
    <property type="project" value="TreeGrafter"/>
</dbReference>
<dbReference type="PANTHER" id="PTHR22970">
    <property type="entry name" value="AT-RICH INTERACTIVE DOMAIN-CONTAINING PROTEIN 2"/>
    <property type="match status" value="1"/>
</dbReference>
<dbReference type="InterPro" id="IPR052406">
    <property type="entry name" value="Chromatin_Remodeling_Comp"/>
</dbReference>
<evidence type="ECO:0000256" key="1">
    <source>
        <dbReference type="ARBA" id="ARBA00023015"/>
    </source>
</evidence>
<feature type="region of interest" description="Disordered" evidence="4">
    <location>
        <begin position="138"/>
        <end position="205"/>
    </location>
</feature>
<sequence>MATTEPPLQTIIEDEEEFLKDAEEYMRQRGVPFDREGKVAGRPAPLHRLYTLVMERGGYDAVSDTRMAWREICSNFNFPKAHDGAMSYQLKQLYYKNLAAYEIEKYWGETPPPPSLLEHTTAKGGDVRKRTHEAMTGILTSNNQDSDEMMPDTPQHTPKQERPEADDQGSATRYPSRLRQQPKPVQLYQPDPTTSRATRMRTTHSPQPATIYTQHSFANNTSNPRDPNFKIENYEPRPSIPLTLRPLITPSSNSDVFYQRKAMSKMTPVQRTPLPQDLLRFTLPKSTFDGPNIYVRCVQGLKSGIQREQEFALHHLVKVSHERGDKFKFEGFPTLAEALMEKAIEVAELAFGVSFQVSYMEPRGRTAENVLNAVHGTENLIHKLSFLSPSLAENEIEPKDYVQRLERVNEATLVIRNMVTLEENALFLSRMALFRDLLILLLNLPRQSRFDEIRQYALDMAEMTTRYWNMAEDDELYQSLVRELASGDRGKIVRALGAIYRFDAEADRVHPIEGIPLSTFEELVRCCMLEDDEFIEAIINFLYAWSAFPDDLGRVLRIPAASDGKFQSKDVQVPEGGYTCKWINCHKHNAIDTPGALGRHLRMHVPENAEQNRALIYRLAGERPEAEKGVVNVPHTFLRTAVDEKGYPMGTPFMSALLLRNLARYVGRHGGSEQQRKELMNRLFDIKVRENLWTAFSKQTTICVLILEIIDLIQKGEATEKKSVKAEEMHDPSLF</sequence>
<dbReference type="SMART" id="SM00501">
    <property type="entry name" value="BRIGHT"/>
    <property type="match status" value="1"/>
</dbReference>
<keyword evidence="1" id="KW-0805">Transcription regulation</keyword>
<evidence type="ECO:0000256" key="4">
    <source>
        <dbReference type="SAM" id="MobiDB-lite"/>
    </source>
</evidence>
<evidence type="ECO:0000259" key="5">
    <source>
        <dbReference type="PROSITE" id="PS51011"/>
    </source>
</evidence>
<dbReference type="GO" id="GO:0003677">
    <property type="term" value="F:DNA binding"/>
    <property type="evidence" value="ECO:0007669"/>
    <property type="project" value="InterPro"/>
</dbReference>
<dbReference type="PROSITE" id="PS51011">
    <property type="entry name" value="ARID"/>
    <property type="match status" value="1"/>
</dbReference>